<dbReference type="InterPro" id="IPR016166">
    <property type="entry name" value="FAD-bd_PCMH"/>
</dbReference>
<evidence type="ECO:0000256" key="13">
    <source>
        <dbReference type="ARBA" id="ARBA00022984"/>
    </source>
</evidence>
<evidence type="ECO:0000259" key="20">
    <source>
        <dbReference type="PROSITE" id="PS51387"/>
    </source>
</evidence>
<dbReference type="EC" id="1.3.1.98" evidence="5 19"/>
<comment type="pathway">
    <text evidence="4 19">Cell wall biogenesis; peptidoglycan biosynthesis.</text>
</comment>
<dbReference type="NCBIfam" id="TIGR00179">
    <property type="entry name" value="murB"/>
    <property type="match status" value="1"/>
</dbReference>
<proteinExistence type="inferred from homology"/>
<sequence length="326" mass="35478">MSYSKAVLEALIERLPSEITALLAQDDLKYDEPLSTHTTFKVGGPADLWIRPRGEAFPPIAVALLDLARTQGIPLFILGGGANLVVSDSGLRGIVLDTTGWTGCDFSPDEATAASGSVLIRAGTRVDDALEAAAREGWGGLEFLAGMPGTLGGAVWMNARCFDRQVSDVLLETEILDEKLNRISLFPGKGDFSYKKSPFQTRDVLILAARFRLQRREKLEIQGDMEKHRRDREEKGHYRFPSAGSAFKNNRDFGKPTGKIIDELGLRGLSVGGAQIAPWHGNFIINTGNARAADIRELTSLTAEKVKAALGIELEPEIIFVGDFNP</sequence>
<name>F5YKE0_TREPZ</name>
<dbReference type="EMBL" id="CP001843">
    <property type="protein sequence ID" value="AEF85161.1"/>
    <property type="molecule type" value="Genomic_DNA"/>
</dbReference>
<gene>
    <name evidence="19 21" type="primary">murB</name>
    <name evidence="21" type="ordered locus">TREPR_1995</name>
</gene>
<comment type="function">
    <text evidence="2 19">Cell wall formation.</text>
</comment>
<dbReference type="InterPro" id="IPR011601">
    <property type="entry name" value="MurB_C"/>
</dbReference>
<keyword evidence="9 19" id="KW-0285">Flavoprotein</keyword>
<dbReference type="PANTHER" id="PTHR21071">
    <property type="entry name" value="UDP-N-ACETYLENOLPYRUVOYLGLUCOSAMINE REDUCTASE"/>
    <property type="match status" value="1"/>
</dbReference>
<keyword evidence="14 19" id="KW-0560">Oxidoreductase</keyword>
<keyword evidence="13 19" id="KW-0573">Peptidoglycan synthesis</keyword>
<dbReference type="InterPro" id="IPR003170">
    <property type="entry name" value="MurB"/>
</dbReference>
<comment type="catalytic activity">
    <reaction evidence="18 19">
        <text>UDP-N-acetyl-alpha-D-muramate + NADP(+) = UDP-N-acetyl-3-O-(1-carboxyvinyl)-alpha-D-glucosamine + NADPH + H(+)</text>
        <dbReference type="Rhea" id="RHEA:12248"/>
        <dbReference type="ChEBI" id="CHEBI:15378"/>
        <dbReference type="ChEBI" id="CHEBI:57783"/>
        <dbReference type="ChEBI" id="CHEBI:58349"/>
        <dbReference type="ChEBI" id="CHEBI:68483"/>
        <dbReference type="ChEBI" id="CHEBI:70757"/>
        <dbReference type="EC" id="1.3.1.98"/>
    </reaction>
</comment>
<dbReference type="HAMAP" id="MF_00037">
    <property type="entry name" value="MurB"/>
    <property type="match status" value="1"/>
</dbReference>
<keyword evidence="7 19" id="KW-0963">Cytoplasm</keyword>
<evidence type="ECO:0000256" key="15">
    <source>
        <dbReference type="ARBA" id="ARBA00023306"/>
    </source>
</evidence>
<evidence type="ECO:0000256" key="12">
    <source>
        <dbReference type="ARBA" id="ARBA00022960"/>
    </source>
</evidence>
<organism evidence="21 22">
    <name type="scientific">Treponema primitia (strain ATCC BAA-887 / DSM 12427 / ZAS-2)</name>
    <dbReference type="NCBI Taxonomy" id="545694"/>
    <lineage>
        <taxon>Bacteria</taxon>
        <taxon>Pseudomonadati</taxon>
        <taxon>Spirochaetota</taxon>
        <taxon>Spirochaetia</taxon>
        <taxon>Spirochaetales</taxon>
        <taxon>Treponemataceae</taxon>
        <taxon>Treponema</taxon>
    </lineage>
</organism>
<dbReference type="InterPro" id="IPR036318">
    <property type="entry name" value="FAD-bd_PCMH-like_sf"/>
</dbReference>
<dbReference type="RefSeq" id="WP_015708159.1">
    <property type="nucleotide sequence ID" value="NC_015578.1"/>
</dbReference>
<evidence type="ECO:0000256" key="18">
    <source>
        <dbReference type="ARBA" id="ARBA00048914"/>
    </source>
</evidence>
<evidence type="ECO:0000256" key="1">
    <source>
        <dbReference type="ARBA" id="ARBA00001974"/>
    </source>
</evidence>
<dbReference type="Gene3D" id="3.90.78.10">
    <property type="entry name" value="UDP-N-acetylenolpyruvoylglucosamine reductase, C-terminal domain"/>
    <property type="match status" value="1"/>
</dbReference>
<dbReference type="Pfam" id="PF02873">
    <property type="entry name" value="MurB_C"/>
    <property type="match status" value="1"/>
</dbReference>
<dbReference type="HOGENOM" id="CLU_035304_1_1_12"/>
<dbReference type="PROSITE" id="PS51387">
    <property type="entry name" value="FAD_PCMH"/>
    <property type="match status" value="1"/>
</dbReference>
<evidence type="ECO:0000313" key="22">
    <source>
        <dbReference type="Proteomes" id="UP000009223"/>
    </source>
</evidence>
<dbReference type="GO" id="GO:0008762">
    <property type="term" value="F:UDP-N-acetylmuramate dehydrogenase activity"/>
    <property type="evidence" value="ECO:0007669"/>
    <property type="project" value="UniProtKB-UniRule"/>
</dbReference>
<comment type="subcellular location">
    <subcellularLocation>
        <location evidence="3 19">Cytoplasm</location>
    </subcellularLocation>
</comment>
<dbReference type="Gene3D" id="3.30.43.10">
    <property type="entry name" value="Uridine Diphospho-n-acetylenolpyruvylglucosamine Reductase, domain 2"/>
    <property type="match status" value="1"/>
</dbReference>
<dbReference type="GO" id="GO:0071949">
    <property type="term" value="F:FAD binding"/>
    <property type="evidence" value="ECO:0007669"/>
    <property type="project" value="InterPro"/>
</dbReference>
<dbReference type="GO" id="GO:0008360">
    <property type="term" value="P:regulation of cell shape"/>
    <property type="evidence" value="ECO:0007669"/>
    <property type="project" value="UniProtKB-KW"/>
</dbReference>
<evidence type="ECO:0000256" key="6">
    <source>
        <dbReference type="ARBA" id="ARBA00015188"/>
    </source>
</evidence>
<dbReference type="AlphaFoldDB" id="F5YKE0"/>
<dbReference type="GO" id="GO:0071555">
    <property type="term" value="P:cell wall organization"/>
    <property type="evidence" value="ECO:0007669"/>
    <property type="project" value="UniProtKB-KW"/>
</dbReference>
<keyword evidence="12 19" id="KW-0133">Cell shape</keyword>
<evidence type="ECO:0000256" key="14">
    <source>
        <dbReference type="ARBA" id="ARBA00023002"/>
    </source>
</evidence>
<dbReference type="KEGG" id="tpi:TREPR_1995"/>
<evidence type="ECO:0000256" key="5">
    <source>
        <dbReference type="ARBA" id="ARBA00012518"/>
    </source>
</evidence>
<reference evidence="22" key="1">
    <citation type="submission" date="2009-12" db="EMBL/GenBank/DDBJ databases">
        <title>Complete sequence of Treponema primitia strain ZAS-2.</title>
        <authorList>
            <person name="Tetu S.G."/>
            <person name="Matson E."/>
            <person name="Ren Q."/>
            <person name="Seshadri R."/>
            <person name="Elbourne L."/>
            <person name="Hassan K.A."/>
            <person name="Durkin A."/>
            <person name="Radune D."/>
            <person name="Mohamoud Y."/>
            <person name="Shay R."/>
            <person name="Jin S."/>
            <person name="Zhang X."/>
            <person name="Lucey K."/>
            <person name="Ballor N.R."/>
            <person name="Ottesen E."/>
            <person name="Rosenthal R."/>
            <person name="Allen A."/>
            <person name="Leadbetter J.R."/>
            <person name="Paulsen I.T."/>
        </authorList>
    </citation>
    <scope>NUCLEOTIDE SEQUENCE [LARGE SCALE GENOMIC DNA]</scope>
    <source>
        <strain evidence="22">ATCC BAA-887 / DSM 12427 / ZAS-2</strain>
    </source>
</reference>
<evidence type="ECO:0000256" key="2">
    <source>
        <dbReference type="ARBA" id="ARBA00003921"/>
    </source>
</evidence>
<comment type="cofactor">
    <cofactor evidence="1 19">
        <name>FAD</name>
        <dbReference type="ChEBI" id="CHEBI:57692"/>
    </cofactor>
</comment>
<dbReference type="GO" id="GO:0051301">
    <property type="term" value="P:cell division"/>
    <property type="evidence" value="ECO:0007669"/>
    <property type="project" value="UniProtKB-KW"/>
</dbReference>
<evidence type="ECO:0000256" key="10">
    <source>
        <dbReference type="ARBA" id="ARBA00022827"/>
    </source>
</evidence>
<comment type="similarity">
    <text evidence="19">Belongs to the MurB family.</text>
</comment>
<evidence type="ECO:0000313" key="21">
    <source>
        <dbReference type="EMBL" id="AEF85161.1"/>
    </source>
</evidence>
<evidence type="ECO:0000256" key="7">
    <source>
        <dbReference type="ARBA" id="ARBA00022490"/>
    </source>
</evidence>
<dbReference type="InterPro" id="IPR016167">
    <property type="entry name" value="FAD-bd_PCMH_sub1"/>
</dbReference>
<evidence type="ECO:0000256" key="8">
    <source>
        <dbReference type="ARBA" id="ARBA00022618"/>
    </source>
</evidence>
<keyword evidence="11 19" id="KW-0521">NADP</keyword>
<keyword evidence="16 19" id="KW-0961">Cell wall biogenesis/degradation</keyword>
<evidence type="ECO:0000256" key="16">
    <source>
        <dbReference type="ARBA" id="ARBA00023316"/>
    </source>
</evidence>
<dbReference type="UniPathway" id="UPA00219"/>
<evidence type="ECO:0000256" key="4">
    <source>
        <dbReference type="ARBA" id="ARBA00004752"/>
    </source>
</evidence>
<reference evidence="21 22" key="2">
    <citation type="journal article" date="2011" name="ISME J.">
        <title>RNA-seq reveals cooperative metabolic interactions between two termite-gut spirochete species in co-culture.</title>
        <authorList>
            <person name="Rosenthal A.Z."/>
            <person name="Matson E.G."/>
            <person name="Eldar A."/>
            <person name="Leadbetter J.R."/>
        </authorList>
    </citation>
    <scope>NUCLEOTIDE SEQUENCE [LARGE SCALE GENOMIC DNA]</scope>
    <source>
        <strain evidence="22">ATCC BAA-887 / DSM 12427 / ZAS-2</strain>
    </source>
</reference>
<keyword evidence="10 19" id="KW-0274">FAD</keyword>
<dbReference type="SUPFAM" id="SSF56176">
    <property type="entry name" value="FAD-binding/transporter-associated domain-like"/>
    <property type="match status" value="1"/>
</dbReference>
<evidence type="ECO:0000256" key="11">
    <source>
        <dbReference type="ARBA" id="ARBA00022857"/>
    </source>
</evidence>
<feature type="active site" description="Proton donor" evidence="19">
    <location>
        <position position="245"/>
    </location>
</feature>
<dbReference type="Gene3D" id="3.30.465.10">
    <property type="match status" value="1"/>
</dbReference>
<keyword evidence="8 19" id="KW-0132">Cell division</keyword>
<evidence type="ECO:0000256" key="17">
    <source>
        <dbReference type="ARBA" id="ARBA00031026"/>
    </source>
</evidence>
<keyword evidence="15 19" id="KW-0131">Cell cycle</keyword>
<dbReference type="Pfam" id="PF01565">
    <property type="entry name" value="FAD_binding_4"/>
    <property type="match status" value="1"/>
</dbReference>
<evidence type="ECO:0000256" key="3">
    <source>
        <dbReference type="ARBA" id="ARBA00004496"/>
    </source>
</evidence>
<dbReference type="PANTHER" id="PTHR21071:SF4">
    <property type="entry name" value="UDP-N-ACETYLENOLPYRUVOYLGLUCOSAMINE REDUCTASE"/>
    <property type="match status" value="1"/>
</dbReference>
<accession>F5YKE0</accession>
<dbReference type="InterPro" id="IPR036635">
    <property type="entry name" value="MurB_C_sf"/>
</dbReference>
<dbReference type="GO" id="GO:0009252">
    <property type="term" value="P:peptidoglycan biosynthetic process"/>
    <property type="evidence" value="ECO:0007669"/>
    <property type="project" value="UniProtKB-UniRule"/>
</dbReference>
<dbReference type="STRING" id="545694.TREPR_1995"/>
<evidence type="ECO:0000256" key="9">
    <source>
        <dbReference type="ARBA" id="ARBA00022630"/>
    </source>
</evidence>
<comment type="caution">
    <text evidence="19">Lacks conserved residue(s) required for the propagation of feature annotation.</text>
</comment>
<protein>
    <recommendedName>
        <fullName evidence="6 19">UDP-N-acetylenolpyruvoylglucosamine reductase</fullName>
        <ecNumber evidence="5 19">1.3.1.98</ecNumber>
    </recommendedName>
    <alternativeName>
        <fullName evidence="17 19">UDP-N-acetylmuramate dehydrogenase</fullName>
    </alternativeName>
</protein>
<feature type="active site" evidence="19">
    <location>
        <position position="317"/>
    </location>
</feature>
<feature type="domain" description="FAD-binding PCMH-type" evidence="20">
    <location>
        <begin position="42"/>
        <end position="216"/>
    </location>
</feature>
<dbReference type="Proteomes" id="UP000009223">
    <property type="component" value="Chromosome"/>
</dbReference>
<dbReference type="SUPFAM" id="SSF56194">
    <property type="entry name" value="Uridine diphospho-N-Acetylenolpyruvylglucosamine reductase, MurB, C-terminal domain"/>
    <property type="match status" value="1"/>
</dbReference>
<dbReference type="eggNOG" id="COG0812">
    <property type="taxonomic scope" value="Bacteria"/>
</dbReference>
<dbReference type="GO" id="GO:0005829">
    <property type="term" value="C:cytosol"/>
    <property type="evidence" value="ECO:0007669"/>
    <property type="project" value="TreeGrafter"/>
</dbReference>
<keyword evidence="22" id="KW-1185">Reference proteome</keyword>
<evidence type="ECO:0000256" key="19">
    <source>
        <dbReference type="HAMAP-Rule" id="MF_00037"/>
    </source>
</evidence>
<dbReference type="InterPro" id="IPR006094">
    <property type="entry name" value="Oxid_FAD_bind_N"/>
</dbReference>
<dbReference type="InterPro" id="IPR016169">
    <property type="entry name" value="FAD-bd_PCMH_sub2"/>
</dbReference>